<keyword evidence="11" id="KW-1185">Reference proteome</keyword>
<reference evidence="10 11" key="2">
    <citation type="submission" date="2019-01" db="EMBL/GenBank/DDBJ databases">
        <title>A chromosome length genome reference of the Java medaka (oryzias javanicus).</title>
        <authorList>
            <person name="Herpin A."/>
            <person name="Takehana Y."/>
            <person name="Naruse K."/>
            <person name="Ansai S."/>
            <person name="Kawaguchi M."/>
        </authorList>
    </citation>
    <scope>NUCLEOTIDE SEQUENCE [LARGE SCALE GENOMIC DNA]</scope>
    <source>
        <strain evidence="10">RS831</strain>
        <tissue evidence="10">Whole body</tissue>
    </source>
</reference>
<keyword evidence="8" id="KW-0966">Cell projection</keyword>
<evidence type="ECO:0000256" key="7">
    <source>
        <dbReference type="ARBA" id="ARBA00023212"/>
    </source>
</evidence>
<evidence type="ECO:0000256" key="9">
    <source>
        <dbReference type="ARBA" id="ARBA00045321"/>
    </source>
</evidence>
<keyword evidence="5" id="KW-0970">Cilium biogenesis/degradation</keyword>
<evidence type="ECO:0000256" key="3">
    <source>
        <dbReference type="ARBA" id="ARBA00021602"/>
    </source>
</evidence>
<dbReference type="PANTHER" id="PTHR21442:SF0">
    <property type="entry name" value="CILIA- AND FLAGELLA-ASSOCIATED PROTEIN 206"/>
    <property type="match status" value="1"/>
</dbReference>
<dbReference type="GO" id="GO:0036064">
    <property type="term" value="C:ciliary basal body"/>
    <property type="evidence" value="ECO:0007669"/>
    <property type="project" value="TreeGrafter"/>
</dbReference>
<dbReference type="EMBL" id="CM012443">
    <property type="protein sequence ID" value="RVE71057.1"/>
    <property type="molecule type" value="Genomic_DNA"/>
</dbReference>
<comment type="subcellular location">
    <subcellularLocation>
        <location evidence="1">Cytoplasm</location>
        <location evidence="1">Cytoskeleton</location>
        <location evidence="1">Cilium axoneme</location>
    </subcellularLocation>
</comment>
<dbReference type="PANTHER" id="PTHR21442">
    <property type="entry name" value="CILIA- AND FLAGELLA-ASSOCIATED PROTEIN 206"/>
    <property type="match status" value="1"/>
</dbReference>
<evidence type="ECO:0000313" key="10">
    <source>
        <dbReference type="EMBL" id="RVE71057.1"/>
    </source>
</evidence>
<evidence type="ECO:0000313" key="11">
    <source>
        <dbReference type="Proteomes" id="UP000283210"/>
    </source>
</evidence>
<gene>
    <name evidence="10" type="ORF">OJAV_G00070760</name>
</gene>
<dbReference type="Proteomes" id="UP000283210">
    <property type="component" value="Chromosome 7"/>
</dbReference>
<evidence type="ECO:0000256" key="4">
    <source>
        <dbReference type="ARBA" id="ARBA00022490"/>
    </source>
</evidence>
<dbReference type="GO" id="GO:0005930">
    <property type="term" value="C:axoneme"/>
    <property type="evidence" value="ECO:0007669"/>
    <property type="project" value="UniProtKB-SubCell"/>
</dbReference>
<evidence type="ECO:0000256" key="5">
    <source>
        <dbReference type="ARBA" id="ARBA00022794"/>
    </source>
</evidence>
<organism evidence="10 11">
    <name type="scientific">Oryzias javanicus</name>
    <name type="common">Javanese ricefish</name>
    <name type="synonym">Aplocheilus javanicus</name>
    <dbReference type="NCBI Taxonomy" id="123683"/>
    <lineage>
        <taxon>Eukaryota</taxon>
        <taxon>Metazoa</taxon>
        <taxon>Chordata</taxon>
        <taxon>Craniata</taxon>
        <taxon>Vertebrata</taxon>
        <taxon>Euteleostomi</taxon>
        <taxon>Actinopterygii</taxon>
        <taxon>Neopterygii</taxon>
        <taxon>Teleostei</taxon>
        <taxon>Neoteleostei</taxon>
        <taxon>Acanthomorphata</taxon>
        <taxon>Ovalentaria</taxon>
        <taxon>Atherinomorphae</taxon>
        <taxon>Beloniformes</taxon>
        <taxon>Adrianichthyidae</taxon>
        <taxon>Oryziinae</taxon>
        <taxon>Oryzias</taxon>
    </lineage>
</organism>
<dbReference type="GO" id="GO:1901317">
    <property type="term" value="P:regulation of flagellated sperm motility"/>
    <property type="evidence" value="ECO:0007669"/>
    <property type="project" value="TreeGrafter"/>
</dbReference>
<proteinExistence type="inferred from homology"/>
<accession>A0A437D8P6</accession>
<reference evidence="10 11" key="1">
    <citation type="submission" date="2018-11" db="EMBL/GenBank/DDBJ databases">
        <authorList>
            <person name="Lopez-Roques C."/>
            <person name="Donnadieu C."/>
            <person name="Bouchez O."/>
            <person name="Klopp C."/>
            <person name="Cabau C."/>
            <person name="Zahm M."/>
        </authorList>
    </citation>
    <scope>NUCLEOTIDE SEQUENCE [LARGE SCALE GENOMIC DNA]</scope>
    <source>
        <strain evidence="10">RS831</strain>
        <tissue evidence="10">Whole body</tissue>
    </source>
</reference>
<evidence type="ECO:0000256" key="2">
    <source>
        <dbReference type="ARBA" id="ARBA00010500"/>
    </source>
</evidence>
<keyword evidence="7" id="KW-0206">Cytoskeleton</keyword>
<dbReference type="GO" id="GO:0007288">
    <property type="term" value="P:sperm axoneme assembly"/>
    <property type="evidence" value="ECO:0007669"/>
    <property type="project" value="TreeGrafter"/>
</dbReference>
<sequence>MRNPHIGVLKHEGKLYAFSSKQAALKFASSPDAFAAEVVEKAKRSPELIHLLNLHQQLSYLSLNSVVKTEENVRTKSSCKCDSGTQTDIHPVEANIDKSYEWNEWELRRKALQLVNLRKKVTHSSQTNQSHMRRENATQTWLQKDAACQSKRDGGSSAIVPHVYLAVLRSGVTLVADP</sequence>
<evidence type="ECO:0000256" key="6">
    <source>
        <dbReference type="ARBA" id="ARBA00023069"/>
    </source>
</evidence>
<evidence type="ECO:0000256" key="8">
    <source>
        <dbReference type="ARBA" id="ARBA00023273"/>
    </source>
</evidence>
<dbReference type="Pfam" id="PF12018">
    <property type="entry name" value="FAP206"/>
    <property type="match status" value="1"/>
</dbReference>
<keyword evidence="6" id="KW-0969">Cilium</keyword>
<dbReference type="AlphaFoldDB" id="A0A437D8P6"/>
<protein>
    <recommendedName>
        <fullName evidence="3">Cilia- and flagella-associated protein 206</fullName>
    </recommendedName>
</protein>
<comment type="function">
    <text evidence="9">Essential for sperm motility and is involved in the regulation of the beating frequency of motile cilia on the epithelial cells of the respiratory tract. Required for the establishment of radial spokes in sperm flagella.</text>
</comment>
<evidence type="ECO:0000256" key="1">
    <source>
        <dbReference type="ARBA" id="ARBA00004430"/>
    </source>
</evidence>
<name>A0A437D8P6_ORYJA</name>
<dbReference type="GO" id="GO:0003356">
    <property type="term" value="P:regulation of cilium beat frequency"/>
    <property type="evidence" value="ECO:0007669"/>
    <property type="project" value="TreeGrafter"/>
</dbReference>
<comment type="similarity">
    <text evidence="2">Belongs to the CFAP206 family.</text>
</comment>
<keyword evidence="4" id="KW-0963">Cytoplasm</keyword>
<dbReference type="OrthoDB" id="10251073at2759"/>
<dbReference type="InterPro" id="IPR021897">
    <property type="entry name" value="FAP206"/>
</dbReference>